<protein>
    <submittedName>
        <fullName evidence="3">G3397 protein</fullName>
    </submittedName>
</protein>
<feature type="region of interest" description="Disordered" evidence="1">
    <location>
        <begin position="334"/>
        <end position="354"/>
    </location>
</feature>
<name>A0ABP1FMP7_9CHLO</name>
<dbReference type="PANTHER" id="PTHR47602">
    <property type="entry name" value="F-BOX PROTEIN SKIP22"/>
    <property type="match status" value="1"/>
</dbReference>
<dbReference type="Proteomes" id="UP001497392">
    <property type="component" value="Unassembled WGS sequence"/>
</dbReference>
<dbReference type="InterPro" id="IPR036047">
    <property type="entry name" value="F-box-like_dom_sf"/>
</dbReference>
<accession>A0ABP1FMP7</accession>
<dbReference type="SMART" id="SM00256">
    <property type="entry name" value="FBOX"/>
    <property type="match status" value="1"/>
</dbReference>
<feature type="domain" description="F-box" evidence="2">
    <location>
        <begin position="253"/>
        <end position="299"/>
    </location>
</feature>
<comment type="caution">
    <text evidence="3">The sequence shown here is derived from an EMBL/GenBank/DDBJ whole genome shotgun (WGS) entry which is preliminary data.</text>
</comment>
<proteinExistence type="predicted"/>
<dbReference type="Gene3D" id="1.20.1280.50">
    <property type="match status" value="1"/>
</dbReference>
<dbReference type="Pfam" id="PF12937">
    <property type="entry name" value="F-box-like"/>
    <property type="match status" value="1"/>
</dbReference>
<dbReference type="SUPFAM" id="SSF81383">
    <property type="entry name" value="F-box domain"/>
    <property type="match status" value="1"/>
</dbReference>
<evidence type="ECO:0000313" key="4">
    <source>
        <dbReference type="Proteomes" id="UP001497392"/>
    </source>
</evidence>
<evidence type="ECO:0000259" key="2">
    <source>
        <dbReference type="PROSITE" id="PS50181"/>
    </source>
</evidence>
<evidence type="ECO:0000313" key="3">
    <source>
        <dbReference type="EMBL" id="CAL5221243.1"/>
    </source>
</evidence>
<dbReference type="PANTHER" id="PTHR47602:SF2">
    <property type="entry name" value="F-BOX PROTEIN SKIP22"/>
    <property type="match status" value="1"/>
</dbReference>
<dbReference type="InterPro" id="IPR001810">
    <property type="entry name" value="F-box_dom"/>
</dbReference>
<evidence type="ECO:0000256" key="1">
    <source>
        <dbReference type="SAM" id="MobiDB-lite"/>
    </source>
</evidence>
<organism evidence="3 4">
    <name type="scientific">Coccomyxa viridis</name>
    <dbReference type="NCBI Taxonomy" id="1274662"/>
    <lineage>
        <taxon>Eukaryota</taxon>
        <taxon>Viridiplantae</taxon>
        <taxon>Chlorophyta</taxon>
        <taxon>core chlorophytes</taxon>
        <taxon>Trebouxiophyceae</taxon>
        <taxon>Trebouxiophyceae incertae sedis</taxon>
        <taxon>Coccomyxaceae</taxon>
        <taxon>Coccomyxa</taxon>
    </lineage>
</organism>
<reference evidence="3 4" key="1">
    <citation type="submission" date="2024-06" db="EMBL/GenBank/DDBJ databases">
        <authorList>
            <person name="Kraege A."/>
            <person name="Thomma B."/>
        </authorList>
    </citation>
    <scope>NUCLEOTIDE SEQUENCE [LARGE SCALE GENOMIC DNA]</scope>
</reference>
<gene>
    <name evidence="3" type="primary">g3397</name>
    <name evidence="3" type="ORF">VP750_LOCUS2902</name>
</gene>
<keyword evidence="4" id="KW-1185">Reference proteome</keyword>
<dbReference type="PROSITE" id="PS50181">
    <property type="entry name" value="FBOX"/>
    <property type="match status" value="1"/>
</dbReference>
<sequence>MRLRFKICQGDSGSSKSFSISLDDTCDWQQLQAALLIKQPQLEGRNCLSLNKKDCLHAGASDKVKSLGIRSGDLIWIMAQNTTQLRDTQRMHGNPSTRQVQSTDWGAGDATCAASTGRIELPGDLATAVHQILLDEGLQHMKDTIATGQPGDLTAGLQAYVLPRTAADGAHTFRQACCTVRYIHLGKSLVVWAATESMGTRSVCLSPDAISTAVAGSTEQGVVLAQTASHRIHDELLLPVLQALCQEEGLSPPSSLRTLPMEIRMLILHSLPAKELALLACTCKDFKRLASSEELWEKLFRREFASAHVQPQEVSRAGWKGLFANAWRERSERRRHRQSLRVPPSRLPWPGGAGPFASRSPALPGIVGGDFDRLPHPLLNIPRPYGRTFGGGFPRMG</sequence>
<dbReference type="EMBL" id="CAXHTA020000005">
    <property type="protein sequence ID" value="CAL5221243.1"/>
    <property type="molecule type" value="Genomic_DNA"/>
</dbReference>